<dbReference type="InterPro" id="IPR050923">
    <property type="entry name" value="Cell_Proc_Reg/RNA_Proc"/>
</dbReference>
<name>A0A2U3NEJ7_9MYCO</name>
<evidence type="ECO:0000313" key="3">
    <source>
        <dbReference type="EMBL" id="SPM29903.1"/>
    </source>
</evidence>
<keyword evidence="1" id="KW-0597">Phosphoprotein</keyword>
<protein>
    <submittedName>
        <fullName evidence="3">Forkhead associated (FHA) domain, binds pSer, pThr, pTyr</fullName>
    </submittedName>
</protein>
<gene>
    <name evidence="3" type="ORF">MTAB308_3398</name>
</gene>
<keyword evidence="4" id="KW-1185">Reference proteome</keyword>
<dbReference type="SUPFAM" id="SSF49879">
    <property type="entry name" value="SMAD/FHA domain"/>
    <property type="match status" value="1"/>
</dbReference>
<dbReference type="InterPro" id="IPR008984">
    <property type="entry name" value="SMAD_FHA_dom_sf"/>
</dbReference>
<feature type="domain" description="FHA" evidence="2">
    <location>
        <begin position="72"/>
        <end position="121"/>
    </location>
</feature>
<dbReference type="Proteomes" id="UP000241595">
    <property type="component" value="Unassembled WGS sequence"/>
</dbReference>
<dbReference type="SMART" id="SM00240">
    <property type="entry name" value="FHA"/>
    <property type="match status" value="1"/>
</dbReference>
<evidence type="ECO:0000256" key="1">
    <source>
        <dbReference type="ARBA" id="ARBA00022553"/>
    </source>
</evidence>
<accession>A0A2U3NEJ7</accession>
<dbReference type="Pfam" id="PF00498">
    <property type="entry name" value="FHA"/>
    <property type="match status" value="1"/>
</dbReference>
<dbReference type="STRING" id="1841859.GCA_900157385_03400"/>
<proteinExistence type="predicted"/>
<reference evidence="3 4" key="1">
    <citation type="submission" date="2017-01" db="EMBL/GenBank/DDBJ databases">
        <authorList>
            <consortium name="Urmite Genomes"/>
        </authorList>
    </citation>
    <scope>NUCLEOTIDE SEQUENCE [LARGE SCALE GENOMIC DNA]</scope>
    <source>
        <strain evidence="3 4">AB308</strain>
    </source>
</reference>
<dbReference type="PANTHER" id="PTHR23308">
    <property type="entry name" value="NUCLEAR INHIBITOR OF PROTEIN PHOSPHATASE-1"/>
    <property type="match status" value="1"/>
</dbReference>
<dbReference type="PROSITE" id="PS50006">
    <property type="entry name" value="FHA_DOMAIN"/>
    <property type="match status" value="1"/>
</dbReference>
<dbReference type="AlphaFoldDB" id="A0A2U3NEJ7"/>
<evidence type="ECO:0000259" key="2">
    <source>
        <dbReference type="PROSITE" id="PS50006"/>
    </source>
</evidence>
<dbReference type="Gene3D" id="2.60.200.20">
    <property type="match status" value="1"/>
</dbReference>
<organism evidence="3 4">
    <name type="scientific">Mycobacterium terramassiliense</name>
    <dbReference type="NCBI Taxonomy" id="1841859"/>
    <lineage>
        <taxon>Bacteria</taxon>
        <taxon>Bacillati</taxon>
        <taxon>Actinomycetota</taxon>
        <taxon>Actinomycetes</taxon>
        <taxon>Mycobacteriales</taxon>
        <taxon>Mycobacteriaceae</taxon>
        <taxon>Mycobacterium</taxon>
    </lineage>
</organism>
<dbReference type="InterPro" id="IPR000253">
    <property type="entry name" value="FHA_dom"/>
</dbReference>
<sequence length="148" mass="15773">VTTTVSTPAPEESTADIGPALRANLRDEFDTSAAVADAAVEDMATMGRGSGMLIVKRGPNAGSQFPLRQPIMSAGRHPGSDIFLDDITVSRRHAEFRRENGQFRVVDLGSLNSTYLNREAVDSAVLANGDEIQIGNFRLVFLIGPATG</sequence>
<feature type="non-terminal residue" evidence="3">
    <location>
        <position position="1"/>
    </location>
</feature>
<dbReference type="EMBL" id="FTRV01000015">
    <property type="protein sequence ID" value="SPM29903.1"/>
    <property type="molecule type" value="Genomic_DNA"/>
</dbReference>
<evidence type="ECO:0000313" key="4">
    <source>
        <dbReference type="Proteomes" id="UP000241595"/>
    </source>
</evidence>